<keyword evidence="1" id="KW-1133">Transmembrane helix</keyword>
<reference evidence="2 3" key="1">
    <citation type="submission" date="2018-06" db="EMBL/GenBank/DDBJ databases">
        <authorList>
            <consortium name="Pathogen Informatics"/>
            <person name="Doyle S."/>
        </authorList>
    </citation>
    <scope>NUCLEOTIDE SEQUENCE [LARGE SCALE GENOMIC DNA]</scope>
    <source>
        <strain evidence="2 3">NCTC13336</strain>
    </source>
</reference>
<gene>
    <name evidence="2" type="ORF">NCTC13336_00500</name>
</gene>
<evidence type="ECO:0000313" key="3">
    <source>
        <dbReference type="Proteomes" id="UP000254293"/>
    </source>
</evidence>
<accession>A0A377R0E5</accession>
<protein>
    <submittedName>
        <fullName evidence="2">Uncharacterized protein</fullName>
    </submittedName>
</protein>
<feature type="transmembrane region" description="Helical" evidence="1">
    <location>
        <begin position="12"/>
        <end position="35"/>
    </location>
</feature>
<evidence type="ECO:0000256" key="1">
    <source>
        <dbReference type="SAM" id="Phobius"/>
    </source>
</evidence>
<keyword evidence="1" id="KW-0812">Transmembrane</keyword>
<sequence length="42" mass="4754">MKNGRYRKLKSPLGALLIVLAVFVLLPLLLFWLLMHLNGGFS</sequence>
<dbReference type="AlphaFoldDB" id="A0A377R0E5"/>
<dbReference type="Proteomes" id="UP000254293">
    <property type="component" value="Unassembled WGS sequence"/>
</dbReference>
<evidence type="ECO:0000313" key="2">
    <source>
        <dbReference type="EMBL" id="STR00298.1"/>
    </source>
</evidence>
<dbReference type="EMBL" id="UGJJ01000001">
    <property type="protein sequence ID" value="STR00298.1"/>
    <property type="molecule type" value="Genomic_DNA"/>
</dbReference>
<organism evidence="2 3">
    <name type="scientific">Kingella potus</name>
    <dbReference type="NCBI Taxonomy" id="265175"/>
    <lineage>
        <taxon>Bacteria</taxon>
        <taxon>Pseudomonadati</taxon>
        <taxon>Pseudomonadota</taxon>
        <taxon>Betaproteobacteria</taxon>
        <taxon>Neisseriales</taxon>
        <taxon>Neisseriaceae</taxon>
        <taxon>Kingella</taxon>
    </lineage>
</organism>
<keyword evidence="1" id="KW-0472">Membrane</keyword>
<name>A0A377R0E5_9NEIS</name>
<keyword evidence="3" id="KW-1185">Reference proteome</keyword>
<proteinExistence type="predicted"/>
<dbReference type="RefSeq" id="WP_280529859.1">
    <property type="nucleotide sequence ID" value="NZ_CP091516.1"/>
</dbReference>